<proteinExistence type="predicted"/>
<comment type="caution">
    <text evidence="2">The sequence shown here is derived from an EMBL/GenBank/DDBJ whole genome shotgun (WGS) entry which is preliminary data.</text>
</comment>
<evidence type="ECO:0000313" key="3">
    <source>
        <dbReference type="Proteomes" id="UP001054252"/>
    </source>
</evidence>
<reference evidence="2 3" key="1">
    <citation type="journal article" date="2021" name="Commun. Biol.">
        <title>The genome of Shorea leprosula (Dipterocarpaceae) highlights the ecological relevance of drought in aseasonal tropical rainforests.</title>
        <authorList>
            <person name="Ng K.K.S."/>
            <person name="Kobayashi M.J."/>
            <person name="Fawcett J.A."/>
            <person name="Hatakeyama M."/>
            <person name="Paape T."/>
            <person name="Ng C.H."/>
            <person name="Ang C.C."/>
            <person name="Tnah L.H."/>
            <person name="Lee C.T."/>
            <person name="Nishiyama T."/>
            <person name="Sese J."/>
            <person name="O'Brien M.J."/>
            <person name="Copetti D."/>
            <person name="Mohd Noor M.I."/>
            <person name="Ong R.C."/>
            <person name="Putra M."/>
            <person name="Sireger I.Z."/>
            <person name="Indrioko S."/>
            <person name="Kosugi Y."/>
            <person name="Izuno A."/>
            <person name="Isagi Y."/>
            <person name="Lee S.L."/>
            <person name="Shimizu K.K."/>
        </authorList>
    </citation>
    <scope>NUCLEOTIDE SEQUENCE [LARGE SCALE GENOMIC DNA]</scope>
    <source>
        <strain evidence="2">214</strain>
    </source>
</reference>
<feature type="compositionally biased region" description="Acidic residues" evidence="1">
    <location>
        <begin position="22"/>
        <end position="33"/>
    </location>
</feature>
<sequence>MIRRIEEWNIEGEEESPKTESQDEGGGEMGGEEIEYNVNYNLILFN</sequence>
<protein>
    <submittedName>
        <fullName evidence="2">Uncharacterized protein</fullName>
    </submittedName>
</protein>
<evidence type="ECO:0000256" key="1">
    <source>
        <dbReference type="SAM" id="MobiDB-lite"/>
    </source>
</evidence>
<dbReference type="AlphaFoldDB" id="A0AAV5LQC0"/>
<accession>A0AAV5LQC0</accession>
<gene>
    <name evidence="2" type="ORF">SLEP1_g47152</name>
</gene>
<feature type="region of interest" description="Disordered" evidence="1">
    <location>
        <begin position="1"/>
        <end position="33"/>
    </location>
</feature>
<dbReference type="EMBL" id="BPVZ01000134">
    <property type="protein sequence ID" value="GKV39373.1"/>
    <property type="molecule type" value="Genomic_DNA"/>
</dbReference>
<keyword evidence="3" id="KW-1185">Reference proteome</keyword>
<name>A0AAV5LQC0_9ROSI</name>
<organism evidence="2 3">
    <name type="scientific">Rubroshorea leprosula</name>
    <dbReference type="NCBI Taxonomy" id="152421"/>
    <lineage>
        <taxon>Eukaryota</taxon>
        <taxon>Viridiplantae</taxon>
        <taxon>Streptophyta</taxon>
        <taxon>Embryophyta</taxon>
        <taxon>Tracheophyta</taxon>
        <taxon>Spermatophyta</taxon>
        <taxon>Magnoliopsida</taxon>
        <taxon>eudicotyledons</taxon>
        <taxon>Gunneridae</taxon>
        <taxon>Pentapetalae</taxon>
        <taxon>rosids</taxon>
        <taxon>malvids</taxon>
        <taxon>Malvales</taxon>
        <taxon>Dipterocarpaceae</taxon>
        <taxon>Rubroshorea</taxon>
    </lineage>
</organism>
<dbReference type="Proteomes" id="UP001054252">
    <property type="component" value="Unassembled WGS sequence"/>
</dbReference>
<evidence type="ECO:0000313" key="2">
    <source>
        <dbReference type="EMBL" id="GKV39373.1"/>
    </source>
</evidence>